<keyword evidence="7 10" id="KW-0472">Membrane</keyword>
<dbReference type="AlphaFoldDB" id="A0A482W476"/>
<keyword evidence="4 10" id="KW-0812">Transmembrane</keyword>
<feature type="transmembrane region" description="Helical" evidence="10">
    <location>
        <begin position="267"/>
        <end position="287"/>
    </location>
</feature>
<evidence type="ECO:0000256" key="3">
    <source>
        <dbReference type="ARBA" id="ARBA00022606"/>
    </source>
</evidence>
<feature type="transmembrane region" description="Helical" evidence="10">
    <location>
        <begin position="119"/>
        <end position="139"/>
    </location>
</feature>
<evidence type="ECO:0000313" key="11">
    <source>
        <dbReference type="EMBL" id="RZC39952.1"/>
    </source>
</evidence>
<gene>
    <name evidence="11" type="ORF">BDFB_011827</name>
</gene>
<keyword evidence="2" id="KW-1003">Cell membrane</keyword>
<proteinExistence type="predicted"/>
<evidence type="ECO:0000256" key="4">
    <source>
        <dbReference type="ARBA" id="ARBA00022692"/>
    </source>
</evidence>
<evidence type="ECO:0000256" key="10">
    <source>
        <dbReference type="SAM" id="Phobius"/>
    </source>
</evidence>
<evidence type="ECO:0000256" key="1">
    <source>
        <dbReference type="ARBA" id="ARBA00004651"/>
    </source>
</evidence>
<keyword evidence="12" id="KW-1185">Reference proteome</keyword>
<dbReference type="PANTHER" id="PTHR21137">
    <property type="entry name" value="ODORANT RECEPTOR"/>
    <property type="match status" value="1"/>
</dbReference>
<protein>
    <submittedName>
        <fullName evidence="11">7tm 6 domain containing protein</fullName>
    </submittedName>
</protein>
<dbReference type="GO" id="GO:0007165">
    <property type="term" value="P:signal transduction"/>
    <property type="evidence" value="ECO:0007669"/>
    <property type="project" value="UniProtKB-KW"/>
</dbReference>
<name>A0A482W476_ASBVE</name>
<dbReference type="EMBL" id="QDEB01030160">
    <property type="protein sequence ID" value="RZC39952.1"/>
    <property type="molecule type" value="Genomic_DNA"/>
</dbReference>
<comment type="subcellular location">
    <subcellularLocation>
        <location evidence="1">Cell membrane</location>
        <topology evidence="1">Multi-pass membrane protein</topology>
    </subcellularLocation>
</comment>
<evidence type="ECO:0000256" key="9">
    <source>
        <dbReference type="ARBA" id="ARBA00023224"/>
    </source>
</evidence>
<dbReference type="GO" id="GO:0004984">
    <property type="term" value="F:olfactory receptor activity"/>
    <property type="evidence" value="ECO:0007669"/>
    <property type="project" value="InterPro"/>
</dbReference>
<sequence>MSQRVNLLEAFRHNILMLKIIGAWSFADEFWYKIYKYFVTYGVLLNYLSLLAYLIIHHEDSEVVESLYTLPAITHAYIKFLMFRKNFRQIKETLDILQVEACQPRNETQKKILNDSISFAHFFLKCYTGLVVFLCGTYIERALSHGGKSLPTLGWIPFDYQQPVVYELIFTCQSACFFYWSYMNVSTDCFICISMLQIGSQCDLISDTLRNIHEISTEFKNDDFTMRKILIECVSHYNLTLRYANLLADAYKEIVTVQFADPASLQFFQLFFYQSAVTCEIFFYCFFGNRIIEKIQKPIVFYAWNIFPINADTFKGKRY</sequence>
<dbReference type="InterPro" id="IPR004117">
    <property type="entry name" value="7tm6_olfct_rcpt"/>
</dbReference>
<evidence type="ECO:0000256" key="7">
    <source>
        <dbReference type="ARBA" id="ARBA00023136"/>
    </source>
</evidence>
<keyword evidence="9" id="KW-0807">Transducer</keyword>
<dbReference type="PANTHER" id="PTHR21137:SF35">
    <property type="entry name" value="ODORANT RECEPTOR 19A-RELATED"/>
    <property type="match status" value="1"/>
</dbReference>
<dbReference type="GO" id="GO:0005886">
    <property type="term" value="C:plasma membrane"/>
    <property type="evidence" value="ECO:0007669"/>
    <property type="project" value="UniProtKB-SubCell"/>
</dbReference>
<keyword evidence="8" id="KW-0675">Receptor</keyword>
<evidence type="ECO:0000313" key="12">
    <source>
        <dbReference type="Proteomes" id="UP000292052"/>
    </source>
</evidence>
<reference evidence="11 12" key="1">
    <citation type="submission" date="2017-03" db="EMBL/GenBank/DDBJ databases">
        <title>Genome of the blue death feigning beetle - Asbolus verrucosus.</title>
        <authorList>
            <person name="Rider S.D."/>
        </authorList>
    </citation>
    <scope>NUCLEOTIDE SEQUENCE [LARGE SCALE GENOMIC DNA]</scope>
    <source>
        <strain evidence="11">Butters</strain>
        <tissue evidence="11">Head and leg muscle</tissue>
    </source>
</reference>
<feature type="transmembrane region" description="Helical" evidence="10">
    <location>
        <begin position="34"/>
        <end position="56"/>
    </location>
</feature>
<dbReference type="Pfam" id="PF02949">
    <property type="entry name" value="7tm_6"/>
    <property type="match status" value="1"/>
</dbReference>
<dbReference type="GO" id="GO:0005549">
    <property type="term" value="F:odorant binding"/>
    <property type="evidence" value="ECO:0007669"/>
    <property type="project" value="InterPro"/>
</dbReference>
<accession>A0A482W476</accession>
<comment type="caution">
    <text evidence="11">The sequence shown here is derived from an EMBL/GenBank/DDBJ whole genome shotgun (WGS) entry which is preliminary data.</text>
</comment>
<evidence type="ECO:0000256" key="2">
    <source>
        <dbReference type="ARBA" id="ARBA00022475"/>
    </source>
</evidence>
<evidence type="ECO:0000256" key="6">
    <source>
        <dbReference type="ARBA" id="ARBA00022989"/>
    </source>
</evidence>
<keyword evidence="5" id="KW-0552">Olfaction</keyword>
<evidence type="ECO:0000256" key="8">
    <source>
        <dbReference type="ARBA" id="ARBA00023170"/>
    </source>
</evidence>
<dbReference type="Proteomes" id="UP000292052">
    <property type="component" value="Unassembled WGS sequence"/>
</dbReference>
<organism evidence="11 12">
    <name type="scientific">Asbolus verrucosus</name>
    <name type="common">Desert ironclad beetle</name>
    <dbReference type="NCBI Taxonomy" id="1661398"/>
    <lineage>
        <taxon>Eukaryota</taxon>
        <taxon>Metazoa</taxon>
        <taxon>Ecdysozoa</taxon>
        <taxon>Arthropoda</taxon>
        <taxon>Hexapoda</taxon>
        <taxon>Insecta</taxon>
        <taxon>Pterygota</taxon>
        <taxon>Neoptera</taxon>
        <taxon>Endopterygota</taxon>
        <taxon>Coleoptera</taxon>
        <taxon>Polyphaga</taxon>
        <taxon>Cucujiformia</taxon>
        <taxon>Tenebrionidae</taxon>
        <taxon>Pimeliinae</taxon>
        <taxon>Asbolus</taxon>
    </lineage>
</organism>
<dbReference type="OrthoDB" id="6772198at2759"/>
<keyword evidence="6 10" id="KW-1133">Transmembrane helix</keyword>
<keyword evidence="3" id="KW-0716">Sensory transduction</keyword>
<evidence type="ECO:0000256" key="5">
    <source>
        <dbReference type="ARBA" id="ARBA00022725"/>
    </source>
</evidence>